<evidence type="ECO:0000256" key="6">
    <source>
        <dbReference type="ARBA" id="ARBA00022597"/>
    </source>
</evidence>
<dbReference type="CDD" id="cd06261">
    <property type="entry name" value="TM_PBP2"/>
    <property type="match status" value="1"/>
</dbReference>
<keyword evidence="6" id="KW-0762">Sugar transport</keyword>
<dbReference type="RefSeq" id="WP_227003730.1">
    <property type="nucleotide sequence ID" value="NZ_CP011797.1"/>
</dbReference>
<keyword evidence="5" id="KW-1003">Cell membrane</keyword>
<dbReference type="GO" id="GO:0042956">
    <property type="term" value="P:maltodextrin transmembrane transport"/>
    <property type="evidence" value="ECO:0007669"/>
    <property type="project" value="TreeGrafter"/>
</dbReference>
<evidence type="ECO:0000256" key="8">
    <source>
        <dbReference type="ARBA" id="ARBA00022989"/>
    </source>
</evidence>
<evidence type="ECO:0000256" key="3">
    <source>
        <dbReference type="ARBA" id="ARBA00009047"/>
    </source>
</evidence>
<dbReference type="InterPro" id="IPR000515">
    <property type="entry name" value="MetI-like"/>
</dbReference>
<evidence type="ECO:0000256" key="5">
    <source>
        <dbReference type="ARBA" id="ARBA00022475"/>
    </source>
</evidence>
<evidence type="ECO:0000256" key="7">
    <source>
        <dbReference type="ARBA" id="ARBA00022692"/>
    </source>
</evidence>
<dbReference type="GO" id="GO:0015423">
    <property type="term" value="F:ABC-type maltose transporter activity"/>
    <property type="evidence" value="ECO:0007669"/>
    <property type="project" value="TreeGrafter"/>
</dbReference>
<protein>
    <recommendedName>
        <fullName evidence="10">Maltose/maltodextrin transport system permease protein MalG</fullName>
    </recommendedName>
</protein>
<comment type="subcellular location">
    <subcellularLocation>
        <location evidence="2 11">Cell membrane</location>
        <topology evidence="2 11">Multi-pass membrane protein</topology>
    </subcellularLocation>
</comment>
<dbReference type="PANTHER" id="PTHR32243:SF50">
    <property type="entry name" value="MALTOSE_MALTODEXTRIN TRANSPORT SYSTEM PERMEASE PROTEIN MALG"/>
    <property type="match status" value="1"/>
</dbReference>
<feature type="transmembrane region" description="Helical" evidence="11">
    <location>
        <begin position="386"/>
        <end position="404"/>
    </location>
</feature>
<dbReference type="Gene3D" id="1.10.3720.10">
    <property type="entry name" value="MetI-like"/>
    <property type="match status" value="2"/>
</dbReference>
<sequence length="419" mass="45560">MVKSTSFTARIWGVHIFLITFLFFVIYPLAYVVSISFRTGHTLVDPQNFLIPSDPTLEHWALALEQNYTGMNPLKKDLDGVDQVNFNNGIGDVAFNADGSWTLRANTSFSEEDFPIQSYMAIAYLNEVGDKVALSGSDPDGLIGRQQIVLDLPGQRSRYGADVLFLDPAGSVSSELTVYAKPPGATRTTLQYGGAYVSKPVFPVLSWLMNTVKVAVITATLVLLLSTTSAYAFGRLGFTGKGPMLKSLLVIQMFPNTLFLTALYLIFEKLGSFIGLMELNSHSALIIGYMGSMALNIFMIIGYFDTIDAAMEESAWIDGATPWQTFYKILLPLSVPILAVVFILTFIGIVNEYPLASILISDLNKMTLAVGAQQYIQAQNALWGDFAAAAVLAGIPITIVFLICQKFLVSGLTSGGVKG</sequence>
<feature type="transmembrane region" description="Helical" evidence="11">
    <location>
        <begin position="325"/>
        <end position="349"/>
    </location>
</feature>
<evidence type="ECO:0000313" key="14">
    <source>
        <dbReference type="Proteomes" id="UP000229757"/>
    </source>
</evidence>
<keyword evidence="8 11" id="KW-1133">Transmembrane helix</keyword>
<dbReference type="KEGG" id="rfo:REIFOR_00230"/>
<accession>A0A2K8KK90</accession>
<feature type="transmembrane region" description="Helical" evidence="11">
    <location>
        <begin position="245"/>
        <end position="266"/>
    </location>
</feature>
<gene>
    <name evidence="13" type="primary">malG</name>
    <name evidence="13" type="ORF">REIFOR_00230</name>
</gene>
<dbReference type="PROSITE" id="PS50928">
    <property type="entry name" value="ABC_TM1"/>
    <property type="match status" value="1"/>
</dbReference>
<evidence type="ECO:0000256" key="2">
    <source>
        <dbReference type="ARBA" id="ARBA00004651"/>
    </source>
</evidence>
<evidence type="ECO:0000256" key="9">
    <source>
        <dbReference type="ARBA" id="ARBA00023136"/>
    </source>
</evidence>
<dbReference type="SUPFAM" id="SSF161098">
    <property type="entry name" value="MetI-like"/>
    <property type="match status" value="2"/>
</dbReference>
<dbReference type="AlphaFoldDB" id="A0A2K8KK90"/>
<dbReference type="PANTHER" id="PTHR32243">
    <property type="entry name" value="MALTOSE TRANSPORT SYSTEM PERMEASE-RELATED"/>
    <property type="match status" value="1"/>
</dbReference>
<keyword evidence="14" id="KW-1185">Reference proteome</keyword>
<evidence type="ECO:0000313" key="13">
    <source>
        <dbReference type="EMBL" id="ATX75407.1"/>
    </source>
</evidence>
<feature type="domain" description="ABC transmembrane type-1" evidence="12">
    <location>
        <begin position="208"/>
        <end position="404"/>
    </location>
</feature>
<dbReference type="EMBL" id="CP011797">
    <property type="protein sequence ID" value="ATX75407.1"/>
    <property type="molecule type" value="Genomic_DNA"/>
</dbReference>
<feature type="transmembrane region" description="Helical" evidence="11">
    <location>
        <begin position="12"/>
        <end position="33"/>
    </location>
</feature>
<feature type="transmembrane region" description="Helical" evidence="11">
    <location>
        <begin position="286"/>
        <end position="304"/>
    </location>
</feature>
<evidence type="ECO:0000256" key="10">
    <source>
        <dbReference type="ARBA" id="ARBA00041109"/>
    </source>
</evidence>
<proteinExistence type="inferred from homology"/>
<dbReference type="GO" id="GO:0005886">
    <property type="term" value="C:plasma membrane"/>
    <property type="evidence" value="ECO:0007669"/>
    <property type="project" value="UniProtKB-SubCell"/>
</dbReference>
<dbReference type="InterPro" id="IPR035906">
    <property type="entry name" value="MetI-like_sf"/>
</dbReference>
<comment type="function">
    <text evidence="1">Part of the ABC transporter complex MalEFGK involved in maltose/maltodextrin import. Probably responsible for the translocation of the substrate across the membrane.</text>
</comment>
<dbReference type="Pfam" id="PF00528">
    <property type="entry name" value="BPD_transp_1"/>
    <property type="match status" value="1"/>
</dbReference>
<evidence type="ECO:0000256" key="4">
    <source>
        <dbReference type="ARBA" id="ARBA00022448"/>
    </source>
</evidence>
<reference evidence="13 14" key="1">
    <citation type="journal article" date="2017" name="Environ. Microbiol.">
        <title>Genomic and physiological analyses of 'Reinekea forsetii' reveal a versatile opportunistic lifestyle during spring algae blooms.</title>
        <authorList>
            <person name="Avci B."/>
            <person name="Hahnke R.L."/>
            <person name="Chafee M."/>
            <person name="Fischer T."/>
            <person name="Gruber-Vodicka H."/>
            <person name="Tegetmeyer H.E."/>
            <person name="Harder J."/>
            <person name="Fuchs B.M."/>
            <person name="Amann R.I."/>
            <person name="Teeling H."/>
        </authorList>
    </citation>
    <scope>NUCLEOTIDE SEQUENCE [LARGE SCALE GENOMIC DNA]</scope>
    <source>
        <strain evidence="13 14">Hel1_31_D35</strain>
    </source>
</reference>
<evidence type="ECO:0000259" key="12">
    <source>
        <dbReference type="PROSITE" id="PS50928"/>
    </source>
</evidence>
<evidence type="ECO:0000256" key="11">
    <source>
        <dbReference type="RuleBase" id="RU363032"/>
    </source>
</evidence>
<evidence type="ECO:0000256" key="1">
    <source>
        <dbReference type="ARBA" id="ARBA00002264"/>
    </source>
</evidence>
<keyword evidence="9 11" id="KW-0472">Membrane</keyword>
<keyword evidence="7 11" id="KW-0812">Transmembrane</keyword>
<name>A0A2K8KK90_9GAMM</name>
<dbReference type="Proteomes" id="UP000229757">
    <property type="component" value="Chromosome"/>
</dbReference>
<comment type="similarity">
    <text evidence="3">Belongs to the binding-protein-dependent transport system permease family. MalFG subfamily.</text>
</comment>
<keyword evidence="4 11" id="KW-0813">Transport</keyword>
<dbReference type="InterPro" id="IPR050901">
    <property type="entry name" value="BP-dep_ABC_trans_perm"/>
</dbReference>
<organism evidence="13 14">
    <name type="scientific">Reinekea forsetii</name>
    <dbReference type="NCBI Taxonomy" id="1336806"/>
    <lineage>
        <taxon>Bacteria</taxon>
        <taxon>Pseudomonadati</taxon>
        <taxon>Pseudomonadota</taxon>
        <taxon>Gammaproteobacteria</taxon>
        <taxon>Oceanospirillales</taxon>
        <taxon>Saccharospirillaceae</taxon>
        <taxon>Reinekea</taxon>
    </lineage>
</organism>
<feature type="transmembrane region" description="Helical" evidence="11">
    <location>
        <begin position="214"/>
        <end position="233"/>
    </location>
</feature>
<dbReference type="NCBIfam" id="NF008231">
    <property type="entry name" value="PRK10998.1"/>
    <property type="match status" value="1"/>
</dbReference>